<evidence type="ECO:0000313" key="2">
    <source>
        <dbReference type="EMBL" id="TBU51816.1"/>
    </source>
</evidence>
<reference evidence="2 3" key="1">
    <citation type="submission" date="2019-01" db="EMBL/GenBank/DDBJ databases">
        <title>Draft genome sequences of three monokaryotic isolates of the white-rot basidiomycete fungus Dichomitus squalens.</title>
        <authorList>
            <consortium name="DOE Joint Genome Institute"/>
            <person name="Lopez S.C."/>
            <person name="Andreopoulos B."/>
            <person name="Pangilinan J."/>
            <person name="Lipzen A."/>
            <person name="Riley R."/>
            <person name="Ahrendt S."/>
            <person name="Ng V."/>
            <person name="Barry K."/>
            <person name="Daum C."/>
            <person name="Grigoriev I.V."/>
            <person name="Hilden K.S."/>
            <person name="Makela M.R."/>
            <person name="de Vries R.P."/>
        </authorList>
    </citation>
    <scope>NUCLEOTIDE SEQUENCE [LARGE SCALE GENOMIC DNA]</scope>
    <source>
        <strain evidence="2 3">CBS 464.89</strain>
    </source>
</reference>
<keyword evidence="3" id="KW-1185">Reference proteome</keyword>
<dbReference type="EMBL" id="ML145283">
    <property type="protein sequence ID" value="TBU51816.1"/>
    <property type="molecule type" value="Genomic_DNA"/>
</dbReference>
<sequence>MDIVVRMQHYEQDQWDLRHVLFAHEGGVDRSDQLLRSRQLTNLQTYVDDLKHEIRRIKSSDNSDDVRANLTYLLMESVKPIDSLKPEEEEPGEDHVRHREDFPNIKFFTARDWTEYKRDNKKSTRIGEPVIRGKAKSSLGENHTALYLERTDGQPADGDYVNDARKFARTLINLALTSKYKMPRKWSEADIWFQELFYTALRKRFPLFQLCHNNAKGNFFMTQAYYEAVTRKWENIRPQNLDLENAKYTIKSHSASGEDDDETVDVRDTTKASKPTTKRPPTTVITPPRPAKAARTQGQDAEPELSRQTPGKGKGCAGPSLLAIMATSAYDMSSYTMFAATHVPCPTQNRRPARTARAKYHVGPRLGSRGSRNVHCGYGGP</sequence>
<evidence type="ECO:0000313" key="3">
    <source>
        <dbReference type="Proteomes" id="UP000292082"/>
    </source>
</evidence>
<name>A0A4Q9PGU4_9APHY</name>
<feature type="compositionally biased region" description="Low complexity" evidence="1">
    <location>
        <begin position="272"/>
        <end position="286"/>
    </location>
</feature>
<feature type="region of interest" description="Disordered" evidence="1">
    <location>
        <begin position="252"/>
        <end position="316"/>
    </location>
</feature>
<dbReference type="AlphaFoldDB" id="A0A4Q9PGU4"/>
<gene>
    <name evidence="2" type="ORF">BD310DRAFT_953065</name>
</gene>
<dbReference type="STRING" id="114155.A0A4Q9PGU4"/>
<dbReference type="Proteomes" id="UP000292082">
    <property type="component" value="Unassembled WGS sequence"/>
</dbReference>
<organism evidence="2 3">
    <name type="scientific">Dichomitus squalens</name>
    <dbReference type="NCBI Taxonomy" id="114155"/>
    <lineage>
        <taxon>Eukaryota</taxon>
        <taxon>Fungi</taxon>
        <taxon>Dikarya</taxon>
        <taxon>Basidiomycota</taxon>
        <taxon>Agaricomycotina</taxon>
        <taxon>Agaricomycetes</taxon>
        <taxon>Polyporales</taxon>
        <taxon>Polyporaceae</taxon>
        <taxon>Dichomitus</taxon>
    </lineage>
</organism>
<proteinExistence type="predicted"/>
<protein>
    <submittedName>
        <fullName evidence="2">Uncharacterized protein</fullName>
    </submittedName>
</protein>
<evidence type="ECO:0000256" key="1">
    <source>
        <dbReference type="SAM" id="MobiDB-lite"/>
    </source>
</evidence>
<accession>A0A4Q9PGU4</accession>